<feature type="domain" description="Glycosyl transferase family 1" evidence="2">
    <location>
        <begin position="169"/>
        <end position="330"/>
    </location>
</feature>
<accession>A0ABY7L9M2</accession>
<dbReference type="PANTHER" id="PTHR46401">
    <property type="entry name" value="GLYCOSYLTRANSFERASE WBBK-RELATED"/>
    <property type="match status" value="1"/>
</dbReference>
<dbReference type="RefSeq" id="WP_269597311.1">
    <property type="nucleotide sequence ID" value="NZ_CP114584.1"/>
</dbReference>
<dbReference type="InterPro" id="IPR001296">
    <property type="entry name" value="Glyco_trans_1"/>
</dbReference>
<gene>
    <name evidence="3" type="ORF">N7E60_09450</name>
</gene>
<evidence type="ECO:0000256" key="1">
    <source>
        <dbReference type="ARBA" id="ARBA00022679"/>
    </source>
</evidence>
<dbReference type="EMBL" id="CP114584">
    <property type="protein sequence ID" value="WBA13952.1"/>
    <property type="molecule type" value="Genomic_DNA"/>
</dbReference>
<evidence type="ECO:0000259" key="2">
    <source>
        <dbReference type="Pfam" id="PF00534"/>
    </source>
</evidence>
<dbReference type="SUPFAM" id="SSF53756">
    <property type="entry name" value="UDP-Glycosyltransferase/glycogen phosphorylase"/>
    <property type="match status" value="1"/>
</dbReference>
<sequence length="354" mass="40626">MIILIGPKNSPITGQSLAFSVLVDSLDVDSKVIFYPVFFRSKLVLAFSTLFFLIRCLAIFLKNSSRVSTVYITTSRTHFGFLRDFVVVYLSKALGFKVVNHLHGSDFLEFHKNATPRKRKYIDYLYNLIDTSIVLLPNMKEQYSMYPNMEIKVVSNGCTLPKNVYEFEEKNKLEILYLSNIMYSKGIVHLIEAVAKLNANGKKFKLLVAGKILGDEYLSQQEMSDKFYHLLDNYGFIEYLGVVKGDNKENLYNRSMFFALPTFYKTEAQPLSIIESMMHGNVVISTVHKYMPDFLSEKNGALVDVMNEDQIASSIASLVEDNDRLHKIYEHNLEYSNSNFSSKTYVEEIAKVLR</sequence>
<dbReference type="Gene3D" id="3.40.50.2000">
    <property type="entry name" value="Glycogen Phosphorylase B"/>
    <property type="match status" value="2"/>
</dbReference>
<reference evidence="3" key="1">
    <citation type="submission" date="2022-09" db="EMBL/GenBank/DDBJ databases">
        <authorList>
            <person name="Li Z.-J."/>
        </authorList>
    </citation>
    <scope>NUCLEOTIDE SEQUENCE</scope>
    <source>
        <strain evidence="3">TGB10</strain>
    </source>
</reference>
<evidence type="ECO:0000313" key="3">
    <source>
        <dbReference type="EMBL" id="WBA13952.1"/>
    </source>
</evidence>
<evidence type="ECO:0000313" key="4">
    <source>
        <dbReference type="Proteomes" id="UP001164676"/>
    </source>
</evidence>
<organism evidence="3 4">
    <name type="scientific">Salinivibrio proteolyticus</name>
    <dbReference type="NCBI Taxonomy" id="334715"/>
    <lineage>
        <taxon>Bacteria</taxon>
        <taxon>Pseudomonadati</taxon>
        <taxon>Pseudomonadota</taxon>
        <taxon>Gammaproteobacteria</taxon>
        <taxon>Vibrionales</taxon>
        <taxon>Vibrionaceae</taxon>
        <taxon>Salinivibrio</taxon>
    </lineage>
</organism>
<proteinExistence type="predicted"/>
<keyword evidence="1" id="KW-0808">Transferase</keyword>
<name>A0ABY7L9M2_9GAMM</name>
<dbReference type="CDD" id="cd03801">
    <property type="entry name" value="GT4_PimA-like"/>
    <property type="match status" value="1"/>
</dbReference>
<dbReference type="Proteomes" id="UP001164676">
    <property type="component" value="Chromosome"/>
</dbReference>
<protein>
    <submittedName>
        <fullName evidence="3">Glycosyltransferase family 4 protein</fullName>
    </submittedName>
</protein>
<dbReference type="Pfam" id="PF00534">
    <property type="entry name" value="Glycos_transf_1"/>
    <property type="match status" value="1"/>
</dbReference>
<dbReference type="PANTHER" id="PTHR46401:SF2">
    <property type="entry name" value="GLYCOSYLTRANSFERASE WBBK-RELATED"/>
    <property type="match status" value="1"/>
</dbReference>
<keyword evidence="4" id="KW-1185">Reference proteome</keyword>